<comment type="caution">
    <text evidence="13">The sequence shown here is derived from an EMBL/GenBank/DDBJ whole genome shotgun (WGS) entry which is preliminary data.</text>
</comment>
<keyword evidence="2" id="KW-0444">Lipid biosynthesis</keyword>
<dbReference type="InterPro" id="IPR013328">
    <property type="entry name" value="6PGD_dom2"/>
</dbReference>
<dbReference type="InterPro" id="IPR006109">
    <property type="entry name" value="G3P_DH_NAD-dep_C"/>
</dbReference>
<evidence type="ECO:0000256" key="7">
    <source>
        <dbReference type="ARBA" id="ARBA00023209"/>
    </source>
</evidence>
<dbReference type="InterPro" id="IPR036291">
    <property type="entry name" value="NAD(P)-bd_dom_sf"/>
</dbReference>
<keyword evidence="8" id="KW-1208">Phospholipid metabolism</keyword>
<proteinExistence type="inferred from homology"/>
<comment type="catalytic activity">
    <reaction evidence="10">
        <text>sn-glycerol 3-phosphate + NADP(+) = dihydroxyacetone phosphate + NADPH + H(+)</text>
        <dbReference type="Rhea" id="RHEA:11096"/>
        <dbReference type="ChEBI" id="CHEBI:15378"/>
        <dbReference type="ChEBI" id="CHEBI:57597"/>
        <dbReference type="ChEBI" id="CHEBI:57642"/>
        <dbReference type="ChEBI" id="CHEBI:57783"/>
        <dbReference type="ChEBI" id="CHEBI:58349"/>
        <dbReference type="EC" id="1.1.1.94"/>
    </reaction>
</comment>
<evidence type="ECO:0000256" key="10">
    <source>
        <dbReference type="RuleBase" id="RU000439"/>
    </source>
</evidence>
<dbReference type="PRINTS" id="PR00077">
    <property type="entry name" value="GPDHDRGNASE"/>
</dbReference>
<dbReference type="Pfam" id="PF01210">
    <property type="entry name" value="NAD_Gly3P_dh_N"/>
    <property type="match status" value="1"/>
</dbReference>
<evidence type="ECO:0000256" key="1">
    <source>
        <dbReference type="ARBA" id="ARBA00011009"/>
    </source>
</evidence>
<keyword evidence="3" id="KW-0521">NADP</keyword>
<dbReference type="Pfam" id="PF07479">
    <property type="entry name" value="NAD_Gly3P_dh_C"/>
    <property type="match status" value="1"/>
</dbReference>
<dbReference type="InterPro" id="IPR008927">
    <property type="entry name" value="6-PGluconate_DH-like_C_sf"/>
</dbReference>
<dbReference type="Gene3D" id="3.40.50.720">
    <property type="entry name" value="NAD(P)-binding Rossmann-like Domain"/>
    <property type="match status" value="1"/>
</dbReference>
<evidence type="ECO:0000256" key="4">
    <source>
        <dbReference type="ARBA" id="ARBA00023002"/>
    </source>
</evidence>
<evidence type="ECO:0000313" key="14">
    <source>
        <dbReference type="Proteomes" id="UP000886819"/>
    </source>
</evidence>
<gene>
    <name evidence="13" type="ORF">IAA66_07390</name>
</gene>
<evidence type="ECO:0000256" key="6">
    <source>
        <dbReference type="ARBA" id="ARBA00023098"/>
    </source>
</evidence>
<dbReference type="EMBL" id="DVFI01000101">
    <property type="protein sequence ID" value="HIQ63397.1"/>
    <property type="molecule type" value="Genomic_DNA"/>
</dbReference>
<evidence type="ECO:0000259" key="12">
    <source>
        <dbReference type="Pfam" id="PF07479"/>
    </source>
</evidence>
<dbReference type="GO" id="GO:0046168">
    <property type="term" value="P:glycerol-3-phosphate catabolic process"/>
    <property type="evidence" value="ECO:0007669"/>
    <property type="project" value="InterPro"/>
</dbReference>
<evidence type="ECO:0000256" key="3">
    <source>
        <dbReference type="ARBA" id="ARBA00022857"/>
    </source>
</evidence>
<accession>A0A9D1CJ55</accession>
<name>A0A9D1CJ55_9FIRM</name>
<evidence type="ECO:0000256" key="8">
    <source>
        <dbReference type="ARBA" id="ARBA00023264"/>
    </source>
</evidence>
<evidence type="ECO:0000259" key="11">
    <source>
        <dbReference type="Pfam" id="PF01210"/>
    </source>
</evidence>
<keyword evidence="6" id="KW-0443">Lipid metabolism</keyword>
<keyword evidence="5 9" id="KW-0520">NAD</keyword>
<evidence type="ECO:0000256" key="9">
    <source>
        <dbReference type="RuleBase" id="RU000437"/>
    </source>
</evidence>
<feature type="domain" description="Glycerol-3-phosphate dehydrogenase NAD-dependent C-terminal" evidence="12">
    <location>
        <begin position="186"/>
        <end position="324"/>
    </location>
</feature>
<dbReference type="InterPro" id="IPR006168">
    <property type="entry name" value="G3P_DH_NAD-dep"/>
</dbReference>
<dbReference type="GO" id="GO:0008654">
    <property type="term" value="P:phospholipid biosynthetic process"/>
    <property type="evidence" value="ECO:0007669"/>
    <property type="project" value="UniProtKB-KW"/>
</dbReference>
<evidence type="ECO:0000256" key="5">
    <source>
        <dbReference type="ARBA" id="ARBA00023027"/>
    </source>
</evidence>
<protein>
    <recommendedName>
        <fullName evidence="10">Glycerol-3-phosphate dehydrogenase</fullName>
        <ecNumber evidence="10">1.1.1.94</ecNumber>
    </recommendedName>
</protein>
<dbReference type="EC" id="1.1.1.94" evidence="10"/>
<dbReference type="SUPFAM" id="SSF48179">
    <property type="entry name" value="6-phosphogluconate dehydrogenase C-terminal domain-like"/>
    <property type="match status" value="1"/>
</dbReference>
<dbReference type="PANTHER" id="PTHR11728:SF1">
    <property type="entry name" value="GLYCEROL-3-PHOSPHATE DEHYDROGENASE [NAD(+)] 2, CHLOROPLASTIC"/>
    <property type="match status" value="1"/>
</dbReference>
<reference evidence="13" key="2">
    <citation type="journal article" date="2021" name="PeerJ">
        <title>Extensive microbial diversity within the chicken gut microbiome revealed by metagenomics and culture.</title>
        <authorList>
            <person name="Gilroy R."/>
            <person name="Ravi A."/>
            <person name="Getino M."/>
            <person name="Pursley I."/>
            <person name="Horton D.L."/>
            <person name="Alikhan N.F."/>
            <person name="Baker D."/>
            <person name="Gharbi K."/>
            <person name="Hall N."/>
            <person name="Watson M."/>
            <person name="Adriaenssens E.M."/>
            <person name="Foster-Nyarko E."/>
            <person name="Jarju S."/>
            <person name="Secka A."/>
            <person name="Antonio M."/>
            <person name="Oren A."/>
            <person name="Chaudhuri R.R."/>
            <person name="La Ragione R."/>
            <person name="Hildebrand F."/>
            <person name="Pallen M.J."/>
        </authorList>
    </citation>
    <scope>NUCLEOTIDE SEQUENCE</scope>
    <source>
        <strain evidence="13">ChiHile30-977</strain>
    </source>
</reference>
<dbReference type="SUPFAM" id="SSF51735">
    <property type="entry name" value="NAD(P)-binding Rossmann-fold domains"/>
    <property type="match status" value="1"/>
</dbReference>
<dbReference type="Gene3D" id="1.10.1040.10">
    <property type="entry name" value="N-(1-d-carboxylethyl)-l-norvaline Dehydrogenase, domain 2"/>
    <property type="match status" value="1"/>
</dbReference>
<keyword evidence="7" id="KW-0594">Phospholipid biosynthesis</keyword>
<dbReference type="PANTHER" id="PTHR11728">
    <property type="entry name" value="GLYCEROL-3-PHOSPHATE DEHYDROGENASE"/>
    <property type="match status" value="1"/>
</dbReference>
<evidence type="ECO:0000256" key="2">
    <source>
        <dbReference type="ARBA" id="ARBA00022516"/>
    </source>
</evidence>
<comment type="similarity">
    <text evidence="1 9">Belongs to the NAD-dependent glycerol-3-phosphate dehydrogenase family.</text>
</comment>
<dbReference type="GO" id="GO:0047952">
    <property type="term" value="F:glycerol-3-phosphate dehydrogenase [NAD(P)+] activity"/>
    <property type="evidence" value="ECO:0007669"/>
    <property type="project" value="UniProtKB-EC"/>
</dbReference>
<organism evidence="13 14">
    <name type="scientific">Candidatus Avichristensenella intestinipullorum</name>
    <dbReference type="NCBI Taxonomy" id="2840693"/>
    <lineage>
        <taxon>Bacteria</taxon>
        <taxon>Bacillati</taxon>
        <taxon>Bacillota</taxon>
        <taxon>Clostridia</taxon>
        <taxon>Candidatus Avichristensenella</taxon>
    </lineage>
</organism>
<evidence type="ECO:0000313" key="13">
    <source>
        <dbReference type="EMBL" id="HIQ63397.1"/>
    </source>
</evidence>
<dbReference type="GO" id="GO:0005975">
    <property type="term" value="P:carbohydrate metabolic process"/>
    <property type="evidence" value="ECO:0007669"/>
    <property type="project" value="InterPro"/>
</dbReference>
<keyword evidence="4 9" id="KW-0560">Oxidoreductase</keyword>
<dbReference type="InterPro" id="IPR011128">
    <property type="entry name" value="G3P_DH_NAD-dep_N"/>
</dbReference>
<dbReference type="GO" id="GO:0005829">
    <property type="term" value="C:cytosol"/>
    <property type="evidence" value="ECO:0007669"/>
    <property type="project" value="TreeGrafter"/>
</dbReference>
<sequence length="345" mass="35132">MATIVIVGAGSMGSAMSVPARDNGHEVRLVGTPLDGAIIDALLRTGVHPALETRLPPGVSYFAAEQLAAALSGVDAVVGGVSSFGVEWFGKAVLPLLPECVPVLSVTRGLALDADGALSAFPDMLGRMTPADRRLSLNAVGGPCAGDELARRRRTEAVFCGKDADVLHALRALFATGYFHIRLSTDVWGVETAAALKNVYALGASLAMEAAGGAKGEGGAPHGDAQAALLGQAVQEMEKLSALLGCGPEQWTCGPEELYAAVLQNRARKPGALSGRGVFSAQAAEAPDGAARETAVIAGRIAAALRALAKRGLANPADFPMLMHVDARLGAEPAGGVSREASACP</sequence>
<feature type="domain" description="Glycerol-3-phosphate dehydrogenase NAD-dependent N-terminal" evidence="11">
    <location>
        <begin position="4"/>
        <end position="164"/>
    </location>
</feature>
<dbReference type="Proteomes" id="UP000886819">
    <property type="component" value="Unassembled WGS sequence"/>
</dbReference>
<dbReference type="AlphaFoldDB" id="A0A9D1CJ55"/>
<dbReference type="GO" id="GO:0051287">
    <property type="term" value="F:NAD binding"/>
    <property type="evidence" value="ECO:0007669"/>
    <property type="project" value="InterPro"/>
</dbReference>
<reference evidence="13" key="1">
    <citation type="submission" date="2020-10" db="EMBL/GenBank/DDBJ databases">
        <authorList>
            <person name="Gilroy R."/>
        </authorList>
    </citation>
    <scope>NUCLEOTIDE SEQUENCE</scope>
    <source>
        <strain evidence="13">ChiHile30-977</strain>
    </source>
</reference>